<dbReference type="Pfam" id="PF13186">
    <property type="entry name" value="SPASM"/>
    <property type="match status" value="1"/>
</dbReference>
<keyword evidence="2" id="KW-0004">4Fe-4S</keyword>
<name>A0A497ENU5_9CREN</name>
<dbReference type="SFLD" id="SFLDG01386">
    <property type="entry name" value="main_SPASM_domain-containing"/>
    <property type="match status" value="1"/>
</dbReference>
<dbReference type="InterPro" id="IPR013785">
    <property type="entry name" value="Aldolase_TIM"/>
</dbReference>
<dbReference type="SFLD" id="SFLDS00029">
    <property type="entry name" value="Radical_SAM"/>
    <property type="match status" value="1"/>
</dbReference>
<dbReference type="CDD" id="cd21123">
    <property type="entry name" value="SPASM_MftC-like"/>
    <property type="match status" value="1"/>
</dbReference>
<evidence type="ECO:0000256" key="6">
    <source>
        <dbReference type="ARBA" id="ARBA00023014"/>
    </source>
</evidence>
<protein>
    <recommendedName>
        <fullName evidence="7">Radical SAM core domain-containing protein</fullName>
    </recommendedName>
</protein>
<dbReference type="AlphaFoldDB" id="A0A497ENU5"/>
<feature type="domain" description="Radical SAM core" evidence="7">
    <location>
        <begin position="63"/>
        <end position="280"/>
    </location>
</feature>
<keyword evidence="6" id="KW-0411">Iron-sulfur</keyword>
<gene>
    <name evidence="8" type="ORF">DRJ31_07935</name>
</gene>
<dbReference type="InterPro" id="IPR050377">
    <property type="entry name" value="Radical_SAM_PqqE_MftC-like"/>
</dbReference>
<dbReference type="PANTHER" id="PTHR11228:SF7">
    <property type="entry name" value="PQQA PEPTIDE CYCLASE"/>
    <property type="match status" value="1"/>
</dbReference>
<accession>A0A497ENU5</accession>
<dbReference type="PROSITE" id="PS51918">
    <property type="entry name" value="RADICAL_SAM"/>
    <property type="match status" value="1"/>
</dbReference>
<keyword evidence="3" id="KW-0949">S-adenosyl-L-methionine</keyword>
<dbReference type="EMBL" id="QMQV01000092">
    <property type="protein sequence ID" value="RLE48045.1"/>
    <property type="molecule type" value="Genomic_DNA"/>
</dbReference>
<dbReference type="GO" id="GO:0003824">
    <property type="term" value="F:catalytic activity"/>
    <property type="evidence" value="ECO:0007669"/>
    <property type="project" value="InterPro"/>
</dbReference>
<evidence type="ECO:0000256" key="5">
    <source>
        <dbReference type="ARBA" id="ARBA00023004"/>
    </source>
</evidence>
<dbReference type="InterPro" id="IPR006638">
    <property type="entry name" value="Elp3/MiaA/NifB-like_rSAM"/>
</dbReference>
<evidence type="ECO:0000256" key="3">
    <source>
        <dbReference type="ARBA" id="ARBA00022691"/>
    </source>
</evidence>
<reference evidence="8 9" key="1">
    <citation type="submission" date="2018-06" db="EMBL/GenBank/DDBJ databases">
        <title>Extensive metabolic versatility and redundancy in microbially diverse, dynamic hydrothermal sediments.</title>
        <authorList>
            <person name="Dombrowski N."/>
            <person name="Teske A."/>
            <person name="Baker B.J."/>
        </authorList>
    </citation>
    <scope>NUCLEOTIDE SEQUENCE [LARGE SCALE GENOMIC DNA]</scope>
    <source>
        <strain evidence="8">B66_G16</strain>
    </source>
</reference>
<dbReference type="PANTHER" id="PTHR11228">
    <property type="entry name" value="RADICAL SAM DOMAIN PROTEIN"/>
    <property type="match status" value="1"/>
</dbReference>
<evidence type="ECO:0000313" key="8">
    <source>
        <dbReference type="EMBL" id="RLE48045.1"/>
    </source>
</evidence>
<dbReference type="Proteomes" id="UP000278475">
    <property type="component" value="Unassembled WGS sequence"/>
</dbReference>
<dbReference type="InterPro" id="IPR058240">
    <property type="entry name" value="rSAM_sf"/>
</dbReference>
<dbReference type="CDD" id="cd01335">
    <property type="entry name" value="Radical_SAM"/>
    <property type="match status" value="1"/>
</dbReference>
<dbReference type="InterPro" id="IPR017200">
    <property type="entry name" value="PqqE-like"/>
</dbReference>
<dbReference type="SMART" id="SM00729">
    <property type="entry name" value="Elp3"/>
    <property type="match status" value="1"/>
</dbReference>
<dbReference type="Pfam" id="PF04055">
    <property type="entry name" value="Radical_SAM"/>
    <property type="match status" value="1"/>
</dbReference>
<sequence>MAVVEAKTLNFSRKKFSPELIMRQAATALAFKTATGWKFEDRWLKSLGKMLKVAAGAKAAGCFGYEPHPVLEVTGRCNLKCPHCEVKGGEVEEDPPLTRVYKMIDSIATVPEFKMLVLTGGEPLIRQDICEIIKYAKDAGFEVTIATNGTLISKELAKKLSSLDITGVAISLDFIEPELHDKFRGMPGTWEKAMEGAKNAVEEGLYLQINIALSKLNLHELPQLLRLADDLGSCVVLLYQFQPYGRGSSKKELALTPQEFLKVIEETAELQKELKTLVIPIGLPEYFAYLSTKTPPLNKMFRGCIAGRGMFYVKWYGDVWPCAFLQLSIGNILKEKAAKIWSENELLNKLRDRNNLQEPCKTCKYRENCGGCRSRAYLLTGDPLAADPICPFTLNRNLGNTS</sequence>
<evidence type="ECO:0000256" key="2">
    <source>
        <dbReference type="ARBA" id="ARBA00022485"/>
    </source>
</evidence>
<dbReference type="Gene3D" id="3.20.20.70">
    <property type="entry name" value="Aldolase class I"/>
    <property type="match status" value="1"/>
</dbReference>
<organism evidence="8 9">
    <name type="scientific">Thermoproteota archaeon</name>
    <dbReference type="NCBI Taxonomy" id="2056631"/>
    <lineage>
        <taxon>Archaea</taxon>
        <taxon>Thermoproteota</taxon>
    </lineage>
</organism>
<keyword evidence="4" id="KW-0479">Metal-binding</keyword>
<evidence type="ECO:0000256" key="4">
    <source>
        <dbReference type="ARBA" id="ARBA00022723"/>
    </source>
</evidence>
<dbReference type="GO" id="GO:0046872">
    <property type="term" value="F:metal ion binding"/>
    <property type="evidence" value="ECO:0007669"/>
    <property type="project" value="UniProtKB-KW"/>
</dbReference>
<dbReference type="GO" id="GO:0051539">
    <property type="term" value="F:4 iron, 4 sulfur cluster binding"/>
    <property type="evidence" value="ECO:0007669"/>
    <property type="project" value="UniProtKB-KW"/>
</dbReference>
<dbReference type="PIRSF" id="PIRSF037420">
    <property type="entry name" value="PQQ_syn_pqqE"/>
    <property type="match status" value="1"/>
</dbReference>
<dbReference type="NCBIfam" id="TIGR04085">
    <property type="entry name" value="rSAM_more_4Fe4S"/>
    <property type="match status" value="1"/>
</dbReference>
<evidence type="ECO:0000259" key="7">
    <source>
        <dbReference type="PROSITE" id="PS51918"/>
    </source>
</evidence>
<evidence type="ECO:0000256" key="1">
    <source>
        <dbReference type="ARBA" id="ARBA00001966"/>
    </source>
</evidence>
<evidence type="ECO:0000313" key="9">
    <source>
        <dbReference type="Proteomes" id="UP000278475"/>
    </source>
</evidence>
<dbReference type="InterPro" id="IPR007197">
    <property type="entry name" value="rSAM"/>
</dbReference>
<keyword evidence="5" id="KW-0408">Iron</keyword>
<comment type="caution">
    <text evidence="8">The sequence shown here is derived from an EMBL/GenBank/DDBJ whole genome shotgun (WGS) entry which is preliminary data.</text>
</comment>
<dbReference type="InterPro" id="IPR023885">
    <property type="entry name" value="4Fe4S-binding_SPASM_dom"/>
</dbReference>
<proteinExistence type="predicted"/>
<dbReference type="SFLD" id="SFLDG01067">
    <property type="entry name" value="SPASM/twitch_domain_containing"/>
    <property type="match status" value="1"/>
</dbReference>
<dbReference type="SUPFAM" id="SSF102114">
    <property type="entry name" value="Radical SAM enzymes"/>
    <property type="match status" value="1"/>
</dbReference>
<comment type="cofactor">
    <cofactor evidence="1">
        <name>[4Fe-4S] cluster</name>
        <dbReference type="ChEBI" id="CHEBI:49883"/>
    </cofactor>
</comment>
<dbReference type="SFLD" id="SFLDG01387">
    <property type="entry name" value="BtrN-like_SPASM_domain_contain"/>
    <property type="match status" value="1"/>
</dbReference>
<dbReference type="InterPro" id="IPR034391">
    <property type="entry name" value="AdoMet-like_SPASM_containing"/>
</dbReference>